<dbReference type="InterPro" id="IPR032008">
    <property type="entry name" value="APD1-4_N"/>
</dbReference>
<feature type="domain" description="E3 ubiquitin-protein ligase APD1-4 middle" evidence="4">
    <location>
        <begin position="412"/>
        <end position="520"/>
    </location>
</feature>
<dbReference type="PANTHER" id="PTHR39077:SF2">
    <property type="entry name" value="E3 UBIQUITIN-PROTEIN LIGASE APD1-4 MIDDLE DOMAIN-CONTAINING PROTEIN"/>
    <property type="match status" value="1"/>
</dbReference>
<feature type="compositionally biased region" description="Acidic residues" evidence="1">
    <location>
        <begin position="319"/>
        <end position="334"/>
    </location>
</feature>
<accession>A0A226EN34</accession>
<feature type="transmembrane region" description="Helical" evidence="2">
    <location>
        <begin position="36"/>
        <end position="57"/>
    </location>
</feature>
<keyword evidence="2" id="KW-1133">Transmembrane helix</keyword>
<reference evidence="5 6" key="1">
    <citation type="submission" date="2015-12" db="EMBL/GenBank/DDBJ databases">
        <title>The genome of Folsomia candida.</title>
        <authorList>
            <person name="Faddeeva A."/>
            <person name="Derks M.F."/>
            <person name="Anvar Y."/>
            <person name="Smit S."/>
            <person name="Van Straalen N."/>
            <person name="Roelofs D."/>
        </authorList>
    </citation>
    <scope>NUCLEOTIDE SEQUENCE [LARGE SCALE GENOMIC DNA]</scope>
    <source>
        <strain evidence="5 6">VU population</strain>
        <tissue evidence="5">Whole body</tissue>
    </source>
</reference>
<evidence type="ECO:0000259" key="3">
    <source>
        <dbReference type="Pfam" id="PF16040"/>
    </source>
</evidence>
<comment type="caution">
    <text evidence="5">The sequence shown here is derived from an EMBL/GenBank/DDBJ whole genome shotgun (WGS) entry which is preliminary data.</text>
</comment>
<dbReference type="Proteomes" id="UP000198287">
    <property type="component" value="Unassembled WGS sequence"/>
</dbReference>
<evidence type="ECO:0000313" key="5">
    <source>
        <dbReference type="EMBL" id="OXA58201.1"/>
    </source>
</evidence>
<feature type="region of interest" description="Disordered" evidence="1">
    <location>
        <begin position="200"/>
        <end position="265"/>
    </location>
</feature>
<evidence type="ECO:0000259" key="4">
    <source>
        <dbReference type="Pfam" id="PF16041"/>
    </source>
</evidence>
<dbReference type="OrthoDB" id="6435218at2759"/>
<evidence type="ECO:0000313" key="6">
    <source>
        <dbReference type="Proteomes" id="UP000198287"/>
    </source>
</evidence>
<name>A0A226EN34_FOLCA</name>
<dbReference type="EMBL" id="LNIX01000003">
    <property type="protein sequence ID" value="OXA58201.1"/>
    <property type="molecule type" value="Genomic_DNA"/>
</dbReference>
<feature type="compositionally biased region" description="Basic residues" evidence="1">
    <location>
        <begin position="229"/>
        <end position="242"/>
    </location>
</feature>
<keyword evidence="6" id="KW-1185">Reference proteome</keyword>
<dbReference type="Pfam" id="PF16040">
    <property type="entry name" value="APD1-4_N"/>
    <property type="match status" value="1"/>
</dbReference>
<dbReference type="InterPro" id="IPR032010">
    <property type="entry name" value="APD1-4_M"/>
</dbReference>
<keyword evidence="2" id="KW-0472">Membrane</keyword>
<proteinExistence type="predicted"/>
<feature type="transmembrane region" description="Helical" evidence="2">
    <location>
        <begin position="503"/>
        <end position="522"/>
    </location>
</feature>
<dbReference type="Pfam" id="PF16041">
    <property type="entry name" value="APD1-4_M"/>
    <property type="match status" value="1"/>
</dbReference>
<protein>
    <submittedName>
        <fullName evidence="5">Uncharacterized protein</fullName>
    </submittedName>
</protein>
<keyword evidence="2" id="KW-0812">Transmembrane</keyword>
<organism evidence="5 6">
    <name type="scientific">Folsomia candida</name>
    <name type="common">Springtail</name>
    <dbReference type="NCBI Taxonomy" id="158441"/>
    <lineage>
        <taxon>Eukaryota</taxon>
        <taxon>Metazoa</taxon>
        <taxon>Ecdysozoa</taxon>
        <taxon>Arthropoda</taxon>
        <taxon>Hexapoda</taxon>
        <taxon>Collembola</taxon>
        <taxon>Entomobryomorpha</taxon>
        <taxon>Isotomoidea</taxon>
        <taxon>Isotomidae</taxon>
        <taxon>Proisotominae</taxon>
        <taxon>Folsomia</taxon>
    </lineage>
</organism>
<feature type="domain" description="E3 ubiquitin-protein ligase APD1-4 N-terminal" evidence="3">
    <location>
        <begin position="94"/>
        <end position="167"/>
    </location>
</feature>
<dbReference type="AlphaFoldDB" id="A0A226EN34"/>
<evidence type="ECO:0000256" key="2">
    <source>
        <dbReference type="SAM" id="Phobius"/>
    </source>
</evidence>
<gene>
    <name evidence="5" type="ORF">Fcan01_07427</name>
</gene>
<feature type="region of interest" description="Disordered" evidence="1">
    <location>
        <begin position="318"/>
        <end position="344"/>
    </location>
</feature>
<dbReference type="OMA" id="GNAMNFT"/>
<evidence type="ECO:0000256" key="1">
    <source>
        <dbReference type="SAM" id="MobiDB-lite"/>
    </source>
</evidence>
<dbReference type="PANTHER" id="PTHR39077">
    <property type="entry name" value="DUF4793 DOMAIN-CONTAINING PROTEIN"/>
    <property type="match status" value="1"/>
</dbReference>
<sequence length="523" mass="59844">MRGKRSENRSVTSYYRYQSISDLGGGHARFTGPIRVIVFCLVTIILPCCLLIAPLYIRYNVFKDVIYNLGESDLIMVEKPISTFWCEGHDLWMNATFHAYLLDEQPEISEDLQLFEMDKHACEQLQLADDSLEYWGFFLLQGSKVILSVCSRYDGARLMVVKGTKNLKHCALLDPSPNPDQVDPWEDDVSAQGGEIKVTFQQGEHDIVQNQDGQYEDPRDRDNNGTSKGKGKRVYKTNRKTKDKTQQKGVQTAHESMKVNRHRHRPRGNRTEMLFTTSSTSTTITPSIVFSNDTETNRSKRYTEDDTLFDTHDYVTYDEHDDDNLENEEEDEDMPPNPVGVEADEMDLDTAGGRRDDETIDEEDIRSSGSSFAKNLWSCYGGDTLFTQSFSASSRCVSQDNMMKHAIRMRTVHEVTATGYFYYIFFSDNDIIKNDIFARFTIEKVVYNFPNYTHSCKNTTHCSFPLNFLSSEKVLLEVPLQDGVSDEDALAQMILISSCRPRLGVYFIFPVSIIFLILCCAFM</sequence>